<dbReference type="EMBL" id="KK852746">
    <property type="protein sequence ID" value="KDR17316.1"/>
    <property type="molecule type" value="Genomic_DNA"/>
</dbReference>
<organism evidence="1 2">
    <name type="scientific">Zootermopsis nevadensis</name>
    <name type="common">Dampwood termite</name>
    <dbReference type="NCBI Taxonomy" id="136037"/>
    <lineage>
        <taxon>Eukaryota</taxon>
        <taxon>Metazoa</taxon>
        <taxon>Ecdysozoa</taxon>
        <taxon>Arthropoda</taxon>
        <taxon>Hexapoda</taxon>
        <taxon>Insecta</taxon>
        <taxon>Pterygota</taxon>
        <taxon>Neoptera</taxon>
        <taxon>Polyneoptera</taxon>
        <taxon>Dictyoptera</taxon>
        <taxon>Blattodea</taxon>
        <taxon>Blattoidea</taxon>
        <taxon>Termitoidae</taxon>
        <taxon>Termopsidae</taxon>
        <taxon>Zootermopsis</taxon>
    </lineage>
</organism>
<name>A0A067R2T6_ZOONE</name>
<protein>
    <submittedName>
        <fullName evidence="1">Uncharacterized protein</fullName>
    </submittedName>
</protein>
<keyword evidence="2" id="KW-1185">Reference proteome</keyword>
<dbReference type="InParanoid" id="A0A067R2T6"/>
<reference evidence="1 2" key="1">
    <citation type="journal article" date="2014" name="Nat. Commun.">
        <title>Molecular traces of alternative social organization in a termite genome.</title>
        <authorList>
            <person name="Terrapon N."/>
            <person name="Li C."/>
            <person name="Robertson H.M."/>
            <person name="Ji L."/>
            <person name="Meng X."/>
            <person name="Booth W."/>
            <person name="Chen Z."/>
            <person name="Childers C.P."/>
            <person name="Glastad K.M."/>
            <person name="Gokhale K."/>
            <person name="Gowin J."/>
            <person name="Gronenberg W."/>
            <person name="Hermansen R.A."/>
            <person name="Hu H."/>
            <person name="Hunt B.G."/>
            <person name="Huylmans A.K."/>
            <person name="Khalil S.M."/>
            <person name="Mitchell R.D."/>
            <person name="Munoz-Torres M.C."/>
            <person name="Mustard J.A."/>
            <person name="Pan H."/>
            <person name="Reese J.T."/>
            <person name="Scharf M.E."/>
            <person name="Sun F."/>
            <person name="Vogel H."/>
            <person name="Xiao J."/>
            <person name="Yang W."/>
            <person name="Yang Z."/>
            <person name="Yang Z."/>
            <person name="Zhou J."/>
            <person name="Zhu J."/>
            <person name="Brent C.S."/>
            <person name="Elsik C.G."/>
            <person name="Goodisman M.A."/>
            <person name="Liberles D.A."/>
            <person name="Roe R.M."/>
            <person name="Vargo E.L."/>
            <person name="Vilcinskas A."/>
            <person name="Wang J."/>
            <person name="Bornberg-Bauer E."/>
            <person name="Korb J."/>
            <person name="Zhang G."/>
            <person name="Liebig J."/>
        </authorList>
    </citation>
    <scope>NUCLEOTIDE SEQUENCE [LARGE SCALE GENOMIC DNA]</scope>
    <source>
        <tissue evidence="1">Whole organism</tissue>
    </source>
</reference>
<evidence type="ECO:0000313" key="2">
    <source>
        <dbReference type="Proteomes" id="UP000027135"/>
    </source>
</evidence>
<proteinExistence type="predicted"/>
<sequence>MALSSNFFHPPGDVLRYDSSRKTTVTWYLFITGKDMSSTVSTYPPGYRLSAGDSNNACVSCWSSVTDYFTVTANVAELNTFYVD</sequence>
<gene>
    <name evidence="1" type="ORF">L798_08517</name>
</gene>
<dbReference type="Proteomes" id="UP000027135">
    <property type="component" value="Unassembled WGS sequence"/>
</dbReference>
<dbReference type="AlphaFoldDB" id="A0A067R2T6"/>
<accession>A0A067R2T6</accession>
<evidence type="ECO:0000313" key="1">
    <source>
        <dbReference type="EMBL" id="KDR17316.1"/>
    </source>
</evidence>